<gene>
    <name evidence="6" type="ORF">SAMN04489750_3295</name>
</gene>
<dbReference type="Pfam" id="PF00126">
    <property type="entry name" value="HTH_1"/>
    <property type="match status" value="1"/>
</dbReference>
<sequence>MAAQDRAGNRLPNFTLVQLRYFAAAAEHGSMTAAARELVVSQSAVSTAVAQLEKELGVQLLLRHHARGLALTPAGREFYTELRGFLAHSQELADAARNAGQTLMGELRVGMFATIAPFMLPGLVTQYADRYPRVDLTVIEAEHAELKKGLRDGAFEVAVMYSYDLGTELRCVPVATIPPYVLVPVGHRLAGRRSVSLAELAGDRLVLLDLPHTASYFRSLFAQVGVEPTIGYRSRLFETVRSMVAAGHGYSILNQRPASDESYSGGPVVALRIKDELPTLDAVAAWVDGARLTRKAMAFIEQCRAIGGLEPGIGKLDD</sequence>
<keyword evidence="3 6" id="KW-0238">DNA-binding</keyword>
<evidence type="ECO:0000256" key="4">
    <source>
        <dbReference type="ARBA" id="ARBA00023163"/>
    </source>
</evidence>
<dbReference type="AlphaFoldDB" id="A0A2Y9A080"/>
<evidence type="ECO:0000313" key="6">
    <source>
        <dbReference type="EMBL" id="SSA35919.1"/>
    </source>
</evidence>
<dbReference type="FunFam" id="1.10.10.10:FF:000001">
    <property type="entry name" value="LysR family transcriptional regulator"/>
    <property type="match status" value="1"/>
</dbReference>
<protein>
    <submittedName>
        <fullName evidence="6">DNA-binding transcriptional regulator, LysR family</fullName>
    </submittedName>
</protein>
<dbReference type="PANTHER" id="PTHR30346">
    <property type="entry name" value="TRANSCRIPTIONAL DUAL REGULATOR HCAR-RELATED"/>
    <property type="match status" value="1"/>
</dbReference>
<keyword evidence="7" id="KW-1185">Reference proteome</keyword>
<dbReference type="RefSeq" id="WP_109687508.1">
    <property type="nucleotide sequence ID" value="NZ_QGDN01000001.1"/>
</dbReference>
<dbReference type="PANTHER" id="PTHR30346:SF0">
    <property type="entry name" value="HCA OPERON TRANSCRIPTIONAL ACTIVATOR HCAR"/>
    <property type="match status" value="1"/>
</dbReference>
<evidence type="ECO:0000259" key="5">
    <source>
        <dbReference type="PROSITE" id="PS50931"/>
    </source>
</evidence>
<dbReference type="InterPro" id="IPR005119">
    <property type="entry name" value="LysR_subst-bd"/>
</dbReference>
<dbReference type="EMBL" id="UESZ01000001">
    <property type="protein sequence ID" value="SSA35919.1"/>
    <property type="molecule type" value="Genomic_DNA"/>
</dbReference>
<evidence type="ECO:0000313" key="7">
    <source>
        <dbReference type="Proteomes" id="UP000250028"/>
    </source>
</evidence>
<dbReference type="GO" id="GO:0003677">
    <property type="term" value="F:DNA binding"/>
    <property type="evidence" value="ECO:0007669"/>
    <property type="project" value="UniProtKB-KW"/>
</dbReference>
<dbReference type="SUPFAM" id="SSF46785">
    <property type="entry name" value="Winged helix' DNA-binding domain"/>
    <property type="match status" value="1"/>
</dbReference>
<dbReference type="InterPro" id="IPR036390">
    <property type="entry name" value="WH_DNA-bd_sf"/>
</dbReference>
<dbReference type="Gene3D" id="3.40.190.10">
    <property type="entry name" value="Periplasmic binding protein-like II"/>
    <property type="match status" value="2"/>
</dbReference>
<dbReference type="PRINTS" id="PR00039">
    <property type="entry name" value="HTHLYSR"/>
</dbReference>
<comment type="similarity">
    <text evidence="1">Belongs to the LysR transcriptional regulatory family.</text>
</comment>
<organism evidence="6 7">
    <name type="scientific">Branchiibius hedensis</name>
    <dbReference type="NCBI Taxonomy" id="672460"/>
    <lineage>
        <taxon>Bacteria</taxon>
        <taxon>Bacillati</taxon>
        <taxon>Actinomycetota</taxon>
        <taxon>Actinomycetes</taxon>
        <taxon>Micrococcales</taxon>
        <taxon>Dermacoccaceae</taxon>
        <taxon>Branchiibius</taxon>
    </lineage>
</organism>
<dbReference type="GO" id="GO:0003700">
    <property type="term" value="F:DNA-binding transcription factor activity"/>
    <property type="evidence" value="ECO:0007669"/>
    <property type="project" value="InterPro"/>
</dbReference>
<name>A0A2Y9A080_9MICO</name>
<dbReference type="Gene3D" id="1.10.10.10">
    <property type="entry name" value="Winged helix-like DNA-binding domain superfamily/Winged helix DNA-binding domain"/>
    <property type="match status" value="1"/>
</dbReference>
<dbReference type="SUPFAM" id="SSF53850">
    <property type="entry name" value="Periplasmic binding protein-like II"/>
    <property type="match status" value="1"/>
</dbReference>
<evidence type="ECO:0000256" key="1">
    <source>
        <dbReference type="ARBA" id="ARBA00009437"/>
    </source>
</evidence>
<reference evidence="7" key="1">
    <citation type="submission" date="2016-10" db="EMBL/GenBank/DDBJ databases">
        <authorList>
            <person name="Varghese N."/>
            <person name="Submissions S."/>
        </authorList>
    </citation>
    <scope>NUCLEOTIDE SEQUENCE [LARGE SCALE GENOMIC DNA]</scope>
    <source>
        <strain evidence="7">DSM 22951</strain>
    </source>
</reference>
<dbReference type="PROSITE" id="PS50931">
    <property type="entry name" value="HTH_LYSR"/>
    <property type="match status" value="1"/>
</dbReference>
<accession>A0A2Y9A080</accession>
<dbReference type="GO" id="GO:0032993">
    <property type="term" value="C:protein-DNA complex"/>
    <property type="evidence" value="ECO:0007669"/>
    <property type="project" value="TreeGrafter"/>
</dbReference>
<feature type="domain" description="HTH lysR-type" evidence="5">
    <location>
        <begin position="14"/>
        <end position="72"/>
    </location>
</feature>
<dbReference type="InterPro" id="IPR036388">
    <property type="entry name" value="WH-like_DNA-bd_sf"/>
</dbReference>
<proteinExistence type="inferred from homology"/>
<dbReference type="Proteomes" id="UP000250028">
    <property type="component" value="Unassembled WGS sequence"/>
</dbReference>
<evidence type="ECO:0000256" key="3">
    <source>
        <dbReference type="ARBA" id="ARBA00023125"/>
    </source>
</evidence>
<dbReference type="InterPro" id="IPR000847">
    <property type="entry name" value="LysR_HTH_N"/>
</dbReference>
<evidence type="ECO:0000256" key="2">
    <source>
        <dbReference type="ARBA" id="ARBA00023015"/>
    </source>
</evidence>
<keyword evidence="4" id="KW-0804">Transcription</keyword>
<keyword evidence="2" id="KW-0805">Transcription regulation</keyword>
<dbReference type="OrthoDB" id="3461141at2"/>
<dbReference type="CDD" id="cd08412">
    <property type="entry name" value="PBP2_PAO1_like"/>
    <property type="match status" value="1"/>
</dbReference>
<dbReference type="Pfam" id="PF03466">
    <property type="entry name" value="LysR_substrate"/>
    <property type="match status" value="1"/>
</dbReference>